<dbReference type="GO" id="GO:0016810">
    <property type="term" value="F:hydrolase activity, acting on carbon-nitrogen (but not peptide) bonds"/>
    <property type="evidence" value="ECO:0007669"/>
    <property type="project" value="InterPro"/>
</dbReference>
<feature type="region of interest" description="Disordered" evidence="3">
    <location>
        <begin position="32"/>
        <end position="108"/>
    </location>
</feature>
<comment type="caution">
    <text evidence="6">The sequence shown here is derived from an EMBL/GenBank/DDBJ whole genome shotgun (WGS) entry which is preliminary data.</text>
</comment>
<sequence>MWRKNMKITKRLMLIMMLLVMFVTAGCNDSKVSKNNNENKSNVTDSVTNKGSTKEDSKMETDKSKTKENDKDKSKTEENKESNIGDNNDSKSKNSDDKNKGDTIDLSKIKPNEAGQVMVLMYHSISTPEAELARTPDNFRKDLQILYDKGYRPISLRDYVTGNITTKAGYTPVVITFDDGWQNNFNIIKDKKGNITIDPDCAVAILEKFHSEHPDFPLEATFFINDNTPFGQKEYVGYKLKYIVDKGMDIGNHTATHVDFLNLTHADGIQREIADIKNMVNKYIPDYEVNTLALPYGNRPKNKDLYVYLEKGKFNGVEYRNIAILNVGWDPNRSPYHIKFNPMSIHRIWASDLQKYVKGVGIYDWIKRFDKGERTRYISDGNPNTITIPKGYLEVIDKNRIGNRKVITY</sequence>
<evidence type="ECO:0000256" key="2">
    <source>
        <dbReference type="ARBA" id="ARBA00022729"/>
    </source>
</evidence>
<evidence type="ECO:0000313" key="7">
    <source>
        <dbReference type="Proteomes" id="UP000075531"/>
    </source>
</evidence>
<dbReference type="AlphaFoldDB" id="A0A151B258"/>
<dbReference type="InterPro" id="IPR051398">
    <property type="entry name" value="Polysacch_Deacetylase"/>
</dbReference>
<dbReference type="PANTHER" id="PTHR34216">
    <property type="match status" value="1"/>
</dbReference>
<evidence type="ECO:0000256" key="4">
    <source>
        <dbReference type="SAM" id="SignalP"/>
    </source>
</evidence>
<comment type="subcellular location">
    <subcellularLocation>
        <location evidence="1">Secreted</location>
    </subcellularLocation>
</comment>
<keyword evidence="7" id="KW-1185">Reference proteome</keyword>
<feature type="signal peptide" evidence="4">
    <location>
        <begin position="1"/>
        <end position="25"/>
    </location>
</feature>
<name>A0A151B258_9CLOT</name>
<evidence type="ECO:0000256" key="3">
    <source>
        <dbReference type="SAM" id="MobiDB-lite"/>
    </source>
</evidence>
<proteinExistence type="predicted"/>
<dbReference type="Gene3D" id="3.20.20.370">
    <property type="entry name" value="Glycoside hydrolase/deacetylase"/>
    <property type="match status" value="1"/>
</dbReference>
<dbReference type="PATRIC" id="fig|1121338.3.peg.2140"/>
<dbReference type="STRING" id="1121338.CLTEP_20530"/>
<dbReference type="PROSITE" id="PS51257">
    <property type="entry name" value="PROKAR_LIPOPROTEIN"/>
    <property type="match status" value="1"/>
</dbReference>
<feature type="compositionally biased region" description="Basic and acidic residues" evidence="3">
    <location>
        <begin position="52"/>
        <end position="108"/>
    </location>
</feature>
<dbReference type="RefSeq" id="WP_207644328.1">
    <property type="nucleotide sequence ID" value="NZ_LTBA01000029.1"/>
</dbReference>
<reference evidence="6 7" key="1">
    <citation type="submission" date="2016-02" db="EMBL/GenBank/DDBJ databases">
        <title>Genome sequence of Clostridium tepidiprofundi DSM 19306.</title>
        <authorList>
            <person name="Poehlein A."/>
            <person name="Daniel R."/>
        </authorList>
    </citation>
    <scope>NUCLEOTIDE SEQUENCE [LARGE SCALE GENOMIC DNA]</scope>
    <source>
        <strain evidence="6 7">DSM 19306</strain>
    </source>
</reference>
<dbReference type="InterPro" id="IPR011330">
    <property type="entry name" value="Glyco_hydro/deAcase_b/a-brl"/>
</dbReference>
<evidence type="ECO:0000313" key="6">
    <source>
        <dbReference type="EMBL" id="KYH34001.1"/>
    </source>
</evidence>
<feature type="compositionally biased region" description="Low complexity" evidence="3">
    <location>
        <begin position="32"/>
        <end position="42"/>
    </location>
</feature>
<dbReference type="Proteomes" id="UP000075531">
    <property type="component" value="Unassembled WGS sequence"/>
</dbReference>
<dbReference type="EMBL" id="LTBA01000029">
    <property type="protein sequence ID" value="KYH34001.1"/>
    <property type="molecule type" value="Genomic_DNA"/>
</dbReference>
<dbReference type="Pfam" id="PF01522">
    <property type="entry name" value="Polysacc_deac_1"/>
    <property type="match status" value="1"/>
</dbReference>
<feature type="domain" description="NodB homology" evidence="5">
    <location>
        <begin position="172"/>
        <end position="303"/>
    </location>
</feature>
<evidence type="ECO:0000259" key="5">
    <source>
        <dbReference type="Pfam" id="PF01522"/>
    </source>
</evidence>
<dbReference type="GO" id="GO:0005975">
    <property type="term" value="P:carbohydrate metabolic process"/>
    <property type="evidence" value="ECO:0007669"/>
    <property type="project" value="InterPro"/>
</dbReference>
<gene>
    <name evidence="6" type="ORF">CLTEP_20530</name>
</gene>
<accession>A0A151B258</accession>
<dbReference type="SUPFAM" id="SSF88713">
    <property type="entry name" value="Glycoside hydrolase/deacetylase"/>
    <property type="match status" value="1"/>
</dbReference>
<organism evidence="6 7">
    <name type="scientific">Clostridium tepidiprofundi DSM 19306</name>
    <dbReference type="NCBI Taxonomy" id="1121338"/>
    <lineage>
        <taxon>Bacteria</taxon>
        <taxon>Bacillati</taxon>
        <taxon>Bacillota</taxon>
        <taxon>Clostridia</taxon>
        <taxon>Eubacteriales</taxon>
        <taxon>Clostridiaceae</taxon>
        <taxon>Clostridium</taxon>
    </lineage>
</organism>
<dbReference type="GO" id="GO:0005576">
    <property type="term" value="C:extracellular region"/>
    <property type="evidence" value="ECO:0007669"/>
    <property type="project" value="UniProtKB-SubCell"/>
</dbReference>
<feature type="chain" id="PRO_5039572620" evidence="4">
    <location>
        <begin position="26"/>
        <end position="409"/>
    </location>
</feature>
<dbReference type="PANTHER" id="PTHR34216:SF3">
    <property type="entry name" value="POLY-BETA-1,6-N-ACETYL-D-GLUCOSAMINE N-DEACETYLASE"/>
    <property type="match status" value="1"/>
</dbReference>
<dbReference type="InterPro" id="IPR002509">
    <property type="entry name" value="NODB_dom"/>
</dbReference>
<keyword evidence="2 4" id="KW-0732">Signal</keyword>
<protein>
    <submittedName>
        <fullName evidence="6">Polysaccharide deacetylase</fullName>
    </submittedName>
</protein>
<evidence type="ECO:0000256" key="1">
    <source>
        <dbReference type="ARBA" id="ARBA00004613"/>
    </source>
</evidence>